<dbReference type="PANTHER" id="PTHR47371">
    <property type="entry name" value="LIPOTEICHOIC ACID SYNTHASE"/>
    <property type="match status" value="1"/>
</dbReference>
<feature type="transmembrane region" description="Helical" evidence="3">
    <location>
        <begin position="446"/>
        <end position="465"/>
    </location>
</feature>
<feature type="transmembrane region" description="Helical" evidence="3">
    <location>
        <begin position="84"/>
        <end position="101"/>
    </location>
</feature>
<dbReference type="EMBL" id="JAHUZB010000002">
    <property type="protein sequence ID" value="MBV7389877.1"/>
    <property type="molecule type" value="Genomic_DNA"/>
</dbReference>
<keyword evidence="2" id="KW-0175">Coiled coil</keyword>
<dbReference type="RefSeq" id="WP_218324940.1">
    <property type="nucleotide sequence ID" value="NZ_JAHUZB010000002.1"/>
</dbReference>
<keyword evidence="3" id="KW-0812">Transmembrane</keyword>
<dbReference type="Pfam" id="PF00884">
    <property type="entry name" value="Sulfatase"/>
    <property type="match status" value="1"/>
</dbReference>
<name>A0ABS6TAE8_9ENTE</name>
<feature type="domain" description="Sulfatase N-terminal" evidence="4">
    <location>
        <begin position="626"/>
        <end position="919"/>
    </location>
</feature>
<feature type="transmembrane region" description="Helical" evidence="3">
    <location>
        <begin position="376"/>
        <end position="400"/>
    </location>
</feature>
<evidence type="ECO:0000259" key="4">
    <source>
        <dbReference type="Pfam" id="PF00884"/>
    </source>
</evidence>
<evidence type="ECO:0000313" key="6">
    <source>
        <dbReference type="Proteomes" id="UP000774130"/>
    </source>
</evidence>
<feature type="transmembrane region" description="Helical" evidence="3">
    <location>
        <begin position="181"/>
        <end position="198"/>
    </location>
</feature>
<keyword evidence="6" id="KW-1185">Reference proteome</keyword>
<evidence type="ECO:0000256" key="1">
    <source>
        <dbReference type="ARBA" id="ARBA00004936"/>
    </source>
</evidence>
<comment type="caution">
    <text evidence="5">The sequence shown here is derived from an EMBL/GenBank/DDBJ whole genome shotgun (WGS) entry which is preliminary data.</text>
</comment>
<organism evidence="5 6">
    <name type="scientific">Enterococcus alishanensis</name>
    <dbReference type="NCBI Taxonomy" id="1303817"/>
    <lineage>
        <taxon>Bacteria</taxon>
        <taxon>Bacillati</taxon>
        <taxon>Bacillota</taxon>
        <taxon>Bacilli</taxon>
        <taxon>Lactobacillales</taxon>
        <taxon>Enterococcaceae</taxon>
        <taxon>Enterococcus</taxon>
    </lineage>
</organism>
<protein>
    <submittedName>
        <fullName evidence="5">LTA synthase family protein</fullName>
    </submittedName>
</protein>
<dbReference type="CDD" id="cd16015">
    <property type="entry name" value="LTA_synthase"/>
    <property type="match status" value="1"/>
</dbReference>
<dbReference type="InterPro" id="IPR050448">
    <property type="entry name" value="OpgB/LTA_synthase_biosynth"/>
</dbReference>
<dbReference type="InterPro" id="IPR000917">
    <property type="entry name" value="Sulfatase_N"/>
</dbReference>
<proteinExistence type="predicted"/>
<gene>
    <name evidence="5" type="ORF">KUA55_04235</name>
</gene>
<feature type="transmembrane region" description="Helical" evidence="3">
    <location>
        <begin position="149"/>
        <end position="169"/>
    </location>
</feature>
<keyword evidence="3" id="KW-1133">Transmembrane helix</keyword>
<feature type="transmembrane region" description="Helical" evidence="3">
    <location>
        <begin position="273"/>
        <end position="293"/>
    </location>
</feature>
<accession>A0ABS6TAE8</accession>
<reference evidence="5 6" key="1">
    <citation type="submission" date="2021-06" db="EMBL/GenBank/DDBJ databases">
        <title>Enterococcus alishanensis sp. nov., a novel lactic acid bacterium isolated from fresh coffee beans.</title>
        <authorList>
            <person name="Chen Y.-S."/>
        </authorList>
    </citation>
    <scope>NUCLEOTIDE SEQUENCE [LARGE SCALE GENOMIC DNA]</scope>
    <source>
        <strain evidence="5 6">ALS3</strain>
    </source>
</reference>
<feature type="transmembrane region" description="Helical" evidence="3">
    <location>
        <begin position="420"/>
        <end position="439"/>
    </location>
</feature>
<feature type="transmembrane region" description="Helical" evidence="3">
    <location>
        <begin position="313"/>
        <end position="338"/>
    </location>
</feature>
<feature type="transmembrane region" description="Helical" evidence="3">
    <location>
        <begin position="242"/>
        <end position="261"/>
    </location>
</feature>
<feature type="transmembrane region" description="Helical" evidence="3">
    <location>
        <begin position="529"/>
        <end position="545"/>
    </location>
</feature>
<dbReference type="Proteomes" id="UP000774130">
    <property type="component" value="Unassembled WGS sequence"/>
</dbReference>
<feature type="coiled-coil region" evidence="2">
    <location>
        <begin position="598"/>
        <end position="625"/>
    </location>
</feature>
<evidence type="ECO:0000256" key="3">
    <source>
        <dbReference type="SAM" id="Phobius"/>
    </source>
</evidence>
<dbReference type="PANTHER" id="PTHR47371:SF3">
    <property type="entry name" value="PHOSPHOGLYCEROL TRANSFERASE I"/>
    <property type="match status" value="1"/>
</dbReference>
<evidence type="ECO:0000256" key="2">
    <source>
        <dbReference type="SAM" id="Coils"/>
    </source>
</evidence>
<sequence>MIEKKVRKYPFITILIASLFMVLQRVLTSATVIPSFSGNPDRFYLYQTIYCIFFIGLNLIPLYFGYYQKKIRKTSLVHRLSRYLLLYIVMALSSNLFFMALRGSFDIKNYWMILFPISQNYFQYAVACVLLLLALPYLVDYLDKINETLFKRGMIVATIALIGLPTLFSNDLWNFGLRGENILWLLYLVILGYTFQRFDIIKKINHPKRHLFFSLAAMIGSVFLMAQVSLAVHNDGSSATRFVVPYSIFAMYYTISLFVNLEKWQNKSQHFFVSGRLLATFLIAIQVVINWRLTTFSVATYYRDAMPHLKMMWVWAICLFTLMYLTAVLVFTIAGYYLQGTRPFIFLEQKLSFSSLAQLKAKAEKLIHWIGGKKRLLYVVGFFYLFTIGQMFLLSGNQIAVSVSNTVNAYFYILFHRQSAILLNVLVIVLFFLLLFYVTNRYWYSFIFTILADLLITISNFLKMSLREEPILPSDMTMISGMNEILNYVNPVIIVAAIIILIAFAYSAIRLERRAKKMYRIKFGWKNKLIKIGLILLFFGSLGFVNHKDSPSYLLFNFFRINRYFYNQKLGAQINGPILQFLNNVDTTVMDEPEGYSKEKIEEIMAKYNGEANQINQERQNWANNQTVIFNLSESFSDPARVPNIEVDGNPIKYILNMKKKTTSGLMLSNGYGGGTANMEWASLTSLDISNLSPTLPTPYTQLVEKQKSAPNITNLFDESVAIHPYVATLYNRIGVYQKFGFDKFYYEGATENKLKFMETIDNSPYVSDESAYKDTLEVLNGNLSTSQFIQLSTMQNHMPYEQDYYEANDYSFIGPAVIDSRKNELNTYMQGIHYTDEAVKGFIKAIDQIQKPITFVFYGDHLPSLYSGNNMATYGLEQHETDFFIYNNKYSREQNKKLANKIVSPYNFSALALEQAGIKVTPYYALITELTNQVLPSTTDPAASVSNNYNGEKVFITKNNKILAEKDLSKKQRDILRDYTLIEYDLTAGNQYSAAWAEQKVNQ</sequence>
<feature type="transmembrane region" description="Helical" evidence="3">
    <location>
        <begin position="210"/>
        <end position="230"/>
    </location>
</feature>
<keyword evidence="3" id="KW-0472">Membrane</keyword>
<feature type="transmembrane region" description="Helical" evidence="3">
    <location>
        <begin position="44"/>
        <end position="64"/>
    </location>
</feature>
<feature type="transmembrane region" description="Helical" evidence="3">
    <location>
        <begin position="121"/>
        <end position="142"/>
    </location>
</feature>
<evidence type="ECO:0000313" key="5">
    <source>
        <dbReference type="EMBL" id="MBV7389877.1"/>
    </source>
</evidence>
<comment type="pathway">
    <text evidence="1">Cell wall biogenesis; lipoteichoic acid biosynthesis.</text>
</comment>
<feature type="transmembrane region" description="Helical" evidence="3">
    <location>
        <begin position="485"/>
        <end position="509"/>
    </location>
</feature>